<dbReference type="RefSeq" id="WP_146388453.1">
    <property type="nucleotide sequence ID" value="NZ_VOHK01000005.1"/>
</dbReference>
<feature type="compositionally biased region" description="Low complexity" evidence="1">
    <location>
        <begin position="50"/>
        <end position="65"/>
    </location>
</feature>
<dbReference type="EMBL" id="VOHK01000005">
    <property type="protein sequence ID" value="TWT19337.1"/>
    <property type="molecule type" value="Genomic_DNA"/>
</dbReference>
<feature type="region of interest" description="Disordered" evidence="1">
    <location>
        <begin position="33"/>
        <end position="82"/>
    </location>
</feature>
<keyword evidence="3" id="KW-1185">Reference proteome</keyword>
<proteinExistence type="predicted"/>
<dbReference type="InterPro" id="IPR029058">
    <property type="entry name" value="AB_hydrolase_fold"/>
</dbReference>
<evidence type="ECO:0000313" key="3">
    <source>
        <dbReference type="Proteomes" id="UP000319980"/>
    </source>
</evidence>
<comment type="caution">
    <text evidence="2">The sequence shown here is derived from an EMBL/GenBank/DDBJ whole genome shotgun (WGS) entry which is preliminary data.</text>
</comment>
<name>A0A5C5U0A6_9GAMM</name>
<organism evidence="2 3">
    <name type="scientific">Luteimonas marina</name>
    <dbReference type="NCBI Taxonomy" id="488485"/>
    <lineage>
        <taxon>Bacteria</taxon>
        <taxon>Pseudomonadati</taxon>
        <taxon>Pseudomonadota</taxon>
        <taxon>Gammaproteobacteria</taxon>
        <taxon>Lysobacterales</taxon>
        <taxon>Lysobacteraceae</taxon>
        <taxon>Luteimonas</taxon>
    </lineage>
</organism>
<protein>
    <submittedName>
        <fullName evidence="2">DUF2974 domain-containing protein</fullName>
    </submittedName>
</protein>
<sequence length="536" mass="55626">MGVGISPVIDSGSRWQLPPSALFATTPLVSPITTHGGYRPETSYHPQLQSPATSPAGGTPPSAAGGQYGIPAGSTLRDVTSGTQAQPFDVTLSQLATAVYGTRGDPPEGWSAVTDPQLQEMGVADPQAWRLQYLGANDSVPSNDQEFRAEVYTDGEGNYVLSYRGTAEGADDWDNNFRQGLGYETNDGDKFSVTAVNTAVEFARVFGDNPGGESRNLAITGHSQGGGLASVGSIASGVPAVTFDASGIHPNTFDRMGIDPQRARDLAEGGQIRAYSLSGDALTNAQDSWITGIVAPDAIGTQIVVDPAAADEHNMFTNYGPMEGFSPEQSELINTGVEVGRHTPFLPINPVTGVLTGAANLAGTLGYAAISHSPNALTAAMIEREPWQAGYENPSNVGRDAQNLLPDELKDDYARNVHDFATDIDAVVAGDFAEGRYVQGGASLIGDFAEGAFNSTGDTVDRYADSLAATIDEHVDGWVGDVLSGTVDFGGDAVEFVADAGGQVVETLADGAGWLAQGATDAAQGVGNFIGGLFGR</sequence>
<dbReference type="Proteomes" id="UP000319980">
    <property type="component" value="Unassembled WGS sequence"/>
</dbReference>
<accession>A0A5C5U0A6</accession>
<gene>
    <name evidence="2" type="ORF">FQY83_13355</name>
</gene>
<dbReference type="OrthoDB" id="5913909at2"/>
<evidence type="ECO:0000313" key="2">
    <source>
        <dbReference type="EMBL" id="TWT19337.1"/>
    </source>
</evidence>
<dbReference type="SUPFAM" id="SSF53474">
    <property type="entry name" value="alpha/beta-Hydrolases"/>
    <property type="match status" value="1"/>
</dbReference>
<dbReference type="Gene3D" id="3.40.50.1820">
    <property type="entry name" value="alpha/beta hydrolase"/>
    <property type="match status" value="1"/>
</dbReference>
<evidence type="ECO:0000256" key="1">
    <source>
        <dbReference type="SAM" id="MobiDB-lite"/>
    </source>
</evidence>
<dbReference type="Pfam" id="PF26363">
    <property type="entry name" value="Phospholipase-like"/>
    <property type="match status" value="1"/>
</dbReference>
<dbReference type="AlphaFoldDB" id="A0A5C5U0A6"/>
<reference evidence="2 3" key="1">
    <citation type="journal article" date="2008" name="Int. J. Syst. Evol. Microbiol.">
        <title>Luteimonas marina sp. nov., isolated from seawater.</title>
        <authorList>
            <person name="Baik K.S."/>
            <person name="Park S.C."/>
            <person name="Kim M.S."/>
            <person name="Kim E.M."/>
            <person name="Park C."/>
            <person name="Chun J."/>
            <person name="Seong C.N."/>
        </authorList>
    </citation>
    <scope>NUCLEOTIDE SEQUENCE [LARGE SCALE GENOMIC DNA]</scope>
    <source>
        <strain evidence="2 3">FR1330</strain>
    </source>
</reference>